<accession>B9XE46</accession>
<comment type="caution">
    <text evidence="9">The sequence shown here is derived from an EMBL/GenBank/DDBJ whole genome shotgun (WGS) entry which is preliminary data.</text>
</comment>
<feature type="domain" description="Peptidase S54 rhomboid" evidence="8">
    <location>
        <begin position="44"/>
        <end position="185"/>
    </location>
</feature>
<evidence type="ECO:0000256" key="2">
    <source>
        <dbReference type="ARBA" id="ARBA00009045"/>
    </source>
</evidence>
<dbReference type="GO" id="GO:0004252">
    <property type="term" value="F:serine-type endopeptidase activity"/>
    <property type="evidence" value="ECO:0007669"/>
    <property type="project" value="InterPro"/>
</dbReference>
<dbReference type="STRING" id="320771.Cflav_PD4600"/>
<comment type="subcellular location">
    <subcellularLocation>
        <location evidence="1">Membrane</location>
        <topology evidence="1">Multi-pass membrane protein</topology>
    </subcellularLocation>
</comment>
<evidence type="ECO:0000256" key="6">
    <source>
        <dbReference type="ARBA" id="ARBA00023136"/>
    </source>
</evidence>
<evidence type="ECO:0000256" key="4">
    <source>
        <dbReference type="ARBA" id="ARBA00022801"/>
    </source>
</evidence>
<evidence type="ECO:0000256" key="5">
    <source>
        <dbReference type="ARBA" id="ARBA00022989"/>
    </source>
</evidence>
<evidence type="ECO:0000313" key="9">
    <source>
        <dbReference type="EMBL" id="EEF61937.1"/>
    </source>
</evidence>
<protein>
    <submittedName>
        <fullName evidence="9">Rhomboid family protein</fullName>
    </submittedName>
</protein>
<keyword evidence="5 7" id="KW-1133">Transmembrane helix</keyword>
<feature type="transmembrane region" description="Helical" evidence="7">
    <location>
        <begin position="197"/>
        <end position="213"/>
    </location>
</feature>
<name>B9XE46_PEDPL</name>
<sequence>MSMHDSIFTYSIIGITVWTTIYAFRNSSLEEKLIFCPRYILAEKQYHRLVTSAFLHANWRHLFFNMFGLYAFGRLIESIHGPLMFLSIYFAGIIGGDLLALWLHRNHEYRAYGASGGVCGIVFAAIFLFPGIGVSMMFIPISIPGWLYVVIFLTSEFHGTIKGKDNVGHDAHLGGAIISLATATAFKPEIVQWSPKLYAAVMLLSLGMLAYLIKNPLFLPLKTFMHFGSVSVPKKLQVPSSPAQETERVNKILDKISQKRIKSLNKEEHELLLRASRKSQSK</sequence>
<feature type="transmembrane region" description="Helical" evidence="7">
    <location>
        <begin position="136"/>
        <end position="155"/>
    </location>
</feature>
<feature type="transmembrane region" description="Helical" evidence="7">
    <location>
        <begin position="109"/>
        <end position="129"/>
    </location>
</feature>
<organism evidence="9 10">
    <name type="scientific">Pedosphaera parvula (strain Ellin514)</name>
    <dbReference type="NCBI Taxonomy" id="320771"/>
    <lineage>
        <taxon>Bacteria</taxon>
        <taxon>Pseudomonadati</taxon>
        <taxon>Verrucomicrobiota</taxon>
        <taxon>Pedosphaerae</taxon>
        <taxon>Pedosphaerales</taxon>
        <taxon>Pedosphaeraceae</taxon>
        <taxon>Pedosphaera</taxon>
    </lineage>
</organism>
<feature type="transmembrane region" description="Helical" evidence="7">
    <location>
        <begin position="83"/>
        <end position="103"/>
    </location>
</feature>
<evidence type="ECO:0000313" key="10">
    <source>
        <dbReference type="Proteomes" id="UP000003688"/>
    </source>
</evidence>
<evidence type="ECO:0000259" key="8">
    <source>
        <dbReference type="Pfam" id="PF01694"/>
    </source>
</evidence>
<dbReference type="InterPro" id="IPR050925">
    <property type="entry name" value="Rhomboid_protease_S54"/>
</dbReference>
<evidence type="ECO:0000256" key="1">
    <source>
        <dbReference type="ARBA" id="ARBA00004141"/>
    </source>
</evidence>
<dbReference type="SUPFAM" id="SSF144091">
    <property type="entry name" value="Rhomboid-like"/>
    <property type="match status" value="1"/>
</dbReference>
<keyword evidence="10" id="KW-1185">Reference proteome</keyword>
<proteinExistence type="inferred from homology"/>
<dbReference type="Pfam" id="PF01694">
    <property type="entry name" value="Rhomboid"/>
    <property type="match status" value="1"/>
</dbReference>
<dbReference type="GO" id="GO:0016020">
    <property type="term" value="C:membrane"/>
    <property type="evidence" value="ECO:0007669"/>
    <property type="project" value="UniProtKB-SubCell"/>
</dbReference>
<dbReference type="Proteomes" id="UP000003688">
    <property type="component" value="Unassembled WGS sequence"/>
</dbReference>
<feature type="transmembrane region" description="Helical" evidence="7">
    <location>
        <begin position="7"/>
        <end position="24"/>
    </location>
</feature>
<evidence type="ECO:0000256" key="7">
    <source>
        <dbReference type="SAM" id="Phobius"/>
    </source>
</evidence>
<comment type="similarity">
    <text evidence="2">Belongs to the peptidase S54 family.</text>
</comment>
<gene>
    <name evidence="9" type="ORF">Cflav_PD4600</name>
</gene>
<dbReference type="InterPro" id="IPR035952">
    <property type="entry name" value="Rhomboid-like_sf"/>
</dbReference>
<keyword evidence="4" id="KW-0378">Hydrolase</keyword>
<dbReference type="InterPro" id="IPR022764">
    <property type="entry name" value="Peptidase_S54_rhomboid_dom"/>
</dbReference>
<dbReference type="AlphaFoldDB" id="B9XE46"/>
<reference evidence="9 10" key="1">
    <citation type="journal article" date="2011" name="J. Bacteriol.">
        <title>Genome sequence of 'Pedosphaera parvula' Ellin514, an aerobic Verrucomicrobial isolate from pasture soil.</title>
        <authorList>
            <person name="Kant R."/>
            <person name="van Passel M.W."/>
            <person name="Sangwan P."/>
            <person name="Palva A."/>
            <person name="Lucas S."/>
            <person name="Copeland A."/>
            <person name="Lapidus A."/>
            <person name="Glavina Del Rio T."/>
            <person name="Dalin E."/>
            <person name="Tice H."/>
            <person name="Bruce D."/>
            <person name="Goodwin L."/>
            <person name="Pitluck S."/>
            <person name="Chertkov O."/>
            <person name="Larimer F.W."/>
            <person name="Land M.L."/>
            <person name="Hauser L."/>
            <person name="Brettin T.S."/>
            <person name="Detter J.C."/>
            <person name="Han S."/>
            <person name="de Vos W.M."/>
            <person name="Janssen P.H."/>
            <person name="Smidt H."/>
        </authorList>
    </citation>
    <scope>NUCLEOTIDE SEQUENCE [LARGE SCALE GENOMIC DNA]</scope>
    <source>
        <strain evidence="9 10">Ellin514</strain>
    </source>
</reference>
<dbReference type="PANTHER" id="PTHR43731:SF14">
    <property type="entry name" value="PRESENILIN-ASSOCIATED RHOMBOID-LIKE PROTEIN, MITOCHONDRIAL"/>
    <property type="match status" value="1"/>
</dbReference>
<dbReference type="EMBL" id="ABOX02000007">
    <property type="protein sequence ID" value="EEF61937.1"/>
    <property type="molecule type" value="Genomic_DNA"/>
</dbReference>
<keyword evidence="3 7" id="KW-0812">Transmembrane</keyword>
<keyword evidence="6 7" id="KW-0472">Membrane</keyword>
<dbReference type="Gene3D" id="1.20.1540.10">
    <property type="entry name" value="Rhomboid-like"/>
    <property type="match status" value="1"/>
</dbReference>
<evidence type="ECO:0000256" key="3">
    <source>
        <dbReference type="ARBA" id="ARBA00022692"/>
    </source>
</evidence>
<dbReference type="PANTHER" id="PTHR43731">
    <property type="entry name" value="RHOMBOID PROTEASE"/>
    <property type="match status" value="1"/>
</dbReference>